<evidence type="ECO:0000256" key="8">
    <source>
        <dbReference type="ARBA" id="ARBA00022777"/>
    </source>
</evidence>
<keyword evidence="11" id="KW-0784">Thiamine biosynthesis</keyword>
<evidence type="ECO:0000256" key="6">
    <source>
        <dbReference type="ARBA" id="ARBA00022723"/>
    </source>
</evidence>
<dbReference type="GO" id="GO:0000287">
    <property type="term" value="F:magnesium ion binding"/>
    <property type="evidence" value="ECO:0007669"/>
    <property type="project" value="InterPro"/>
</dbReference>
<evidence type="ECO:0000256" key="2">
    <source>
        <dbReference type="ARBA" id="ARBA00001946"/>
    </source>
</evidence>
<evidence type="ECO:0000313" key="13">
    <source>
        <dbReference type="Proteomes" id="UP000241868"/>
    </source>
</evidence>
<dbReference type="Proteomes" id="UP000241868">
    <property type="component" value="Unassembled WGS sequence"/>
</dbReference>
<dbReference type="GO" id="GO:0005524">
    <property type="term" value="F:ATP binding"/>
    <property type="evidence" value="ECO:0007669"/>
    <property type="project" value="UniProtKB-KW"/>
</dbReference>
<evidence type="ECO:0000256" key="11">
    <source>
        <dbReference type="ARBA" id="ARBA00022977"/>
    </source>
</evidence>
<evidence type="ECO:0000256" key="4">
    <source>
        <dbReference type="ARBA" id="ARBA00012129"/>
    </source>
</evidence>
<dbReference type="GO" id="GO:0009228">
    <property type="term" value="P:thiamine biosynthetic process"/>
    <property type="evidence" value="ECO:0007669"/>
    <property type="project" value="UniProtKB-KW"/>
</dbReference>
<dbReference type="Pfam" id="PF02110">
    <property type="entry name" value="HK"/>
    <property type="match status" value="1"/>
</dbReference>
<dbReference type="InterPro" id="IPR000417">
    <property type="entry name" value="Hyethyz_kinase"/>
</dbReference>
<comment type="catalytic activity">
    <reaction evidence="1">
        <text>5-(2-hydroxyethyl)-4-methylthiazole + ATP = 4-methyl-5-(2-phosphooxyethyl)-thiazole + ADP + H(+)</text>
        <dbReference type="Rhea" id="RHEA:24212"/>
        <dbReference type="ChEBI" id="CHEBI:15378"/>
        <dbReference type="ChEBI" id="CHEBI:17957"/>
        <dbReference type="ChEBI" id="CHEBI:30616"/>
        <dbReference type="ChEBI" id="CHEBI:58296"/>
        <dbReference type="ChEBI" id="CHEBI:456216"/>
        <dbReference type="EC" id="2.7.1.50"/>
    </reaction>
</comment>
<keyword evidence="13" id="KW-1185">Reference proteome</keyword>
<keyword evidence="6" id="KW-0479">Metal-binding</keyword>
<comment type="caution">
    <text evidence="12">The sequence shown here is derived from an EMBL/GenBank/DDBJ whole genome shotgun (WGS) entry which is preliminary data.</text>
</comment>
<keyword evidence="9" id="KW-0067">ATP-binding</keyword>
<organism evidence="12 13">
    <name type="scientific">Neisseria iguanae</name>
    <dbReference type="NCBI Taxonomy" id="90242"/>
    <lineage>
        <taxon>Bacteria</taxon>
        <taxon>Pseudomonadati</taxon>
        <taxon>Pseudomonadota</taxon>
        <taxon>Betaproteobacteria</taxon>
        <taxon>Neisseriales</taxon>
        <taxon>Neisseriaceae</taxon>
        <taxon>Neisseria</taxon>
    </lineage>
</organism>
<name>A0A2P7U013_9NEIS</name>
<gene>
    <name evidence="12" type="ORF">C7N83_06975</name>
</gene>
<dbReference type="EC" id="2.7.1.50" evidence="4"/>
<comment type="cofactor">
    <cofactor evidence="2">
        <name>Mg(2+)</name>
        <dbReference type="ChEBI" id="CHEBI:18420"/>
    </cofactor>
</comment>
<dbReference type="AlphaFoldDB" id="A0A2P7U013"/>
<keyword evidence="5" id="KW-0808">Transferase</keyword>
<proteinExistence type="predicted"/>
<dbReference type="SUPFAM" id="SSF53613">
    <property type="entry name" value="Ribokinase-like"/>
    <property type="match status" value="1"/>
</dbReference>
<keyword evidence="8" id="KW-0418">Kinase</keyword>
<dbReference type="UniPathway" id="UPA00060">
    <property type="reaction ID" value="UER00139"/>
</dbReference>
<sequence length="103" mass="11230">MSGETDYVSDGISTFTVKNHAPLFPKITASGCLLSVVIAAFLASAEQGGGSAAVTQSSAFYTNARRVRHRRADGSYCAKHFRCARRTFRAGRYHYFANQSSSR</sequence>
<keyword evidence="7" id="KW-0547">Nucleotide-binding</keyword>
<evidence type="ECO:0000256" key="3">
    <source>
        <dbReference type="ARBA" id="ARBA00004868"/>
    </source>
</evidence>
<evidence type="ECO:0000256" key="9">
    <source>
        <dbReference type="ARBA" id="ARBA00022840"/>
    </source>
</evidence>
<dbReference type="EMBL" id="PXYY01000036">
    <property type="protein sequence ID" value="PSJ80316.1"/>
    <property type="molecule type" value="Genomic_DNA"/>
</dbReference>
<evidence type="ECO:0000256" key="7">
    <source>
        <dbReference type="ARBA" id="ARBA00022741"/>
    </source>
</evidence>
<protein>
    <recommendedName>
        <fullName evidence="4">hydroxyethylthiazole kinase</fullName>
        <ecNumber evidence="4">2.7.1.50</ecNumber>
    </recommendedName>
</protein>
<reference evidence="12 13" key="1">
    <citation type="submission" date="2018-03" db="EMBL/GenBank/DDBJ databases">
        <title>Neisseria weixii sp. nov., isolated from the intestinal contents of Tibetan Plateau pika (Ochotona curzoniae) in Yushu, Qinghai Province, China.</title>
        <authorList>
            <person name="Gui Z."/>
        </authorList>
    </citation>
    <scope>NUCLEOTIDE SEQUENCE [LARGE SCALE GENOMIC DNA]</scope>
    <source>
        <strain evidence="12 13">ATCC 51483</strain>
    </source>
</reference>
<evidence type="ECO:0000313" key="12">
    <source>
        <dbReference type="EMBL" id="PSJ80316.1"/>
    </source>
</evidence>
<evidence type="ECO:0000256" key="10">
    <source>
        <dbReference type="ARBA" id="ARBA00022842"/>
    </source>
</evidence>
<dbReference type="GO" id="GO:0004417">
    <property type="term" value="F:hydroxyethylthiazole kinase activity"/>
    <property type="evidence" value="ECO:0007669"/>
    <property type="project" value="UniProtKB-EC"/>
</dbReference>
<evidence type="ECO:0000256" key="5">
    <source>
        <dbReference type="ARBA" id="ARBA00022679"/>
    </source>
</evidence>
<dbReference type="GO" id="GO:0009229">
    <property type="term" value="P:thiamine diphosphate biosynthetic process"/>
    <property type="evidence" value="ECO:0007669"/>
    <property type="project" value="UniProtKB-UniPathway"/>
</dbReference>
<keyword evidence="10" id="KW-0460">Magnesium</keyword>
<comment type="pathway">
    <text evidence="3">Cofactor biosynthesis; thiamine diphosphate biosynthesis; 4-methyl-5-(2-phosphoethyl)-thiazole from 5-(2-hydroxyethyl)-4-methylthiazole: step 1/1.</text>
</comment>
<dbReference type="InterPro" id="IPR029056">
    <property type="entry name" value="Ribokinase-like"/>
</dbReference>
<dbReference type="Gene3D" id="3.40.1190.20">
    <property type="match status" value="1"/>
</dbReference>
<evidence type="ECO:0000256" key="1">
    <source>
        <dbReference type="ARBA" id="ARBA00001771"/>
    </source>
</evidence>
<accession>A0A2P7U013</accession>